<evidence type="ECO:0000313" key="2">
    <source>
        <dbReference type="EMBL" id="KAK5057538.1"/>
    </source>
</evidence>
<accession>A0AAV9NGG2</accession>
<name>A0AAV9NGG2_9EURO</name>
<dbReference type="Proteomes" id="UP001358417">
    <property type="component" value="Unassembled WGS sequence"/>
</dbReference>
<proteinExistence type="predicted"/>
<dbReference type="AlphaFoldDB" id="A0AAV9NGG2"/>
<sequence>MPAKCPYCYQWYAEEALLEGRTMIPYQDYLNRALENMYVPEHLSWLIPIMPRFDLHFREIDWNPPERKIPLESGEVSPKTKSSSIDIPAGVINAEFDPRDWILADKDRTLVMNAGQDLHDVPYPIEPRPRNPVGQASDFPKTPANVPDPADCKVNMVPPGMRGPQWKPWTPLSPPVGPPKEHTLIPRGLRPKFAASFEDWPEPLKPRRKGWSE</sequence>
<evidence type="ECO:0000313" key="3">
    <source>
        <dbReference type="Proteomes" id="UP001358417"/>
    </source>
</evidence>
<organism evidence="2 3">
    <name type="scientific">Exophiala bonariae</name>
    <dbReference type="NCBI Taxonomy" id="1690606"/>
    <lineage>
        <taxon>Eukaryota</taxon>
        <taxon>Fungi</taxon>
        <taxon>Dikarya</taxon>
        <taxon>Ascomycota</taxon>
        <taxon>Pezizomycotina</taxon>
        <taxon>Eurotiomycetes</taxon>
        <taxon>Chaetothyriomycetidae</taxon>
        <taxon>Chaetothyriales</taxon>
        <taxon>Herpotrichiellaceae</taxon>
        <taxon>Exophiala</taxon>
    </lineage>
</organism>
<dbReference type="EMBL" id="JAVRRD010000006">
    <property type="protein sequence ID" value="KAK5057538.1"/>
    <property type="molecule type" value="Genomic_DNA"/>
</dbReference>
<reference evidence="2 3" key="1">
    <citation type="submission" date="2023-08" db="EMBL/GenBank/DDBJ databases">
        <title>Black Yeasts Isolated from many extreme environments.</title>
        <authorList>
            <person name="Coleine C."/>
            <person name="Stajich J.E."/>
            <person name="Selbmann L."/>
        </authorList>
    </citation>
    <scope>NUCLEOTIDE SEQUENCE [LARGE SCALE GENOMIC DNA]</scope>
    <source>
        <strain evidence="2 3">CCFEE 5792</strain>
    </source>
</reference>
<keyword evidence="3" id="KW-1185">Reference proteome</keyword>
<dbReference type="RefSeq" id="XP_064708656.1">
    <property type="nucleotide sequence ID" value="XM_064855067.1"/>
</dbReference>
<protein>
    <submittedName>
        <fullName evidence="2">Uncharacterized protein</fullName>
    </submittedName>
</protein>
<dbReference type="GeneID" id="89979688"/>
<evidence type="ECO:0000256" key="1">
    <source>
        <dbReference type="SAM" id="MobiDB-lite"/>
    </source>
</evidence>
<comment type="caution">
    <text evidence="2">The sequence shown here is derived from an EMBL/GenBank/DDBJ whole genome shotgun (WGS) entry which is preliminary data.</text>
</comment>
<feature type="region of interest" description="Disordered" evidence="1">
    <location>
        <begin position="157"/>
        <end position="185"/>
    </location>
</feature>
<gene>
    <name evidence="2" type="ORF">LTR84_011538</name>
</gene>